<organism evidence="1 2">
    <name type="scientific">Candidatus Aphodousia faecigallinarum</name>
    <dbReference type="NCBI Taxonomy" id="2840677"/>
    <lineage>
        <taxon>Bacteria</taxon>
        <taxon>Pseudomonadati</taxon>
        <taxon>Pseudomonadota</taxon>
        <taxon>Betaproteobacteria</taxon>
        <taxon>Burkholderiales</taxon>
        <taxon>Sutterellaceae</taxon>
        <taxon>Sutterellaceae incertae sedis</taxon>
        <taxon>Candidatus Aphodousia</taxon>
    </lineage>
</organism>
<reference evidence="1" key="1">
    <citation type="submission" date="2020-10" db="EMBL/GenBank/DDBJ databases">
        <authorList>
            <person name="Gilroy R."/>
        </authorList>
    </citation>
    <scope>NUCLEOTIDE SEQUENCE</scope>
    <source>
        <strain evidence="1">7463</strain>
    </source>
</reference>
<gene>
    <name evidence="1" type="ORF">IAC56_02825</name>
</gene>
<comment type="caution">
    <text evidence="1">The sequence shown here is derived from an EMBL/GenBank/DDBJ whole genome shotgun (WGS) entry which is preliminary data.</text>
</comment>
<dbReference type="AlphaFoldDB" id="A0A9D1IGS3"/>
<evidence type="ECO:0000313" key="2">
    <source>
        <dbReference type="Proteomes" id="UP000824083"/>
    </source>
</evidence>
<reference evidence="1" key="2">
    <citation type="journal article" date="2021" name="PeerJ">
        <title>Extensive microbial diversity within the chicken gut microbiome revealed by metagenomics and culture.</title>
        <authorList>
            <person name="Gilroy R."/>
            <person name="Ravi A."/>
            <person name="Getino M."/>
            <person name="Pursley I."/>
            <person name="Horton D.L."/>
            <person name="Alikhan N.F."/>
            <person name="Baker D."/>
            <person name="Gharbi K."/>
            <person name="Hall N."/>
            <person name="Watson M."/>
            <person name="Adriaenssens E.M."/>
            <person name="Foster-Nyarko E."/>
            <person name="Jarju S."/>
            <person name="Secka A."/>
            <person name="Antonio M."/>
            <person name="Oren A."/>
            <person name="Chaudhuri R.R."/>
            <person name="La Ragione R."/>
            <person name="Hildebrand F."/>
            <person name="Pallen M.J."/>
        </authorList>
    </citation>
    <scope>NUCLEOTIDE SEQUENCE</scope>
    <source>
        <strain evidence="1">7463</strain>
    </source>
</reference>
<evidence type="ECO:0000313" key="1">
    <source>
        <dbReference type="EMBL" id="HIU37190.1"/>
    </source>
</evidence>
<dbReference type="PANTHER" id="PTHR34071:SF2">
    <property type="entry name" value="FLAVIN-NUCLEOTIDE-BINDING PROTEIN"/>
    <property type="match status" value="1"/>
</dbReference>
<sequence>MFPSMRRHLQQLSQERAIDILRKTNNAVLAIRDDVTGYTYAVPVSPLYDDNHIYIHSAPMGHKIAALKANPKVSLCVIEKDEIHPETLTSHFRSVIVFGTARFITDPKEKLTVLEKLVEKFAPDFHKEGEAEAHQKLNYVAIIDISIDHMTGKESIELVEH</sequence>
<dbReference type="Proteomes" id="UP000824083">
    <property type="component" value="Unassembled WGS sequence"/>
</dbReference>
<dbReference type="Pfam" id="PF12900">
    <property type="entry name" value="Pyridox_ox_2"/>
    <property type="match status" value="1"/>
</dbReference>
<dbReference type="EMBL" id="DVMY01000051">
    <property type="protein sequence ID" value="HIU37190.1"/>
    <property type="molecule type" value="Genomic_DNA"/>
</dbReference>
<dbReference type="InterPro" id="IPR024747">
    <property type="entry name" value="Pyridox_Oxase-rel"/>
</dbReference>
<dbReference type="Gene3D" id="2.30.110.10">
    <property type="entry name" value="Electron Transport, Fmn-binding Protein, Chain A"/>
    <property type="match status" value="1"/>
</dbReference>
<dbReference type="SUPFAM" id="SSF50475">
    <property type="entry name" value="FMN-binding split barrel"/>
    <property type="match status" value="1"/>
</dbReference>
<protein>
    <submittedName>
        <fullName evidence="1">Pyridoxamine 5'-phosphate oxidase family protein</fullName>
    </submittedName>
</protein>
<proteinExistence type="predicted"/>
<name>A0A9D1IGS3_9BURK</name>
<dbReference type="InterPro" id="IPR012349">
    <property type="entry name" value="Split_barrel_FMN-bd"/>
</dbReference>
<dbReference type="PANTHER" id="PTHR34071">
    <property type="entry name" value="5-NITROIMIDAZOLE ANTIBIOTICS RESISTANCE PROTEIN, NIMA-FAMILY-RELATED PROTEIN-RELATED"/>
    <property type="match status" value="1"/>
</dbReference>
<accession>A0A9D1IGS3</accession>